<organism evidence="4 5">
    <name type="scientific">Halolamina salifodinae</name>
    <dbReference type="NCBI Taxonomy" id="1202767"/>
    <lineage>
        <taxon>Archaea</taxon>
        <taxon>Methanobacteriati</taxon>
        <taxon>Methanobacteriota</taxon>
        <taxon>Stenosarchaea group</taxon>
        <taxon>Halobacteria</taxon>
        <taxon>Halobacteriales</taxon>
        <taxon>Haloferacaceae</taxon>
    </lineage>
</organism>
<comment type="caution">
    <text evidence="4">The sequence shown here is derived from an EMBL/GenBank/DDBJ whole genome shotgun (WGS) entry which is preliminary data.</text>
</comment>
<dbReference type="PANTHER" id="PTHR34293:SF1">
    <property type="entry name" value="HTH-TYPE TRANSCRIPTIONAL REGULATOR TRMBL2"/>
    <property type="match status" value="1"/>
</dbReference>
<evidence type="ECO:0000259" key="2">
    <source>
        <dbReference type="Pfam" id="PF01978"/>
    </source>
</evidence>
<dbReference type="Pfam" id="PF24217">
    <property type="entry name" value="DUF7436"/>
    <property type="match status" value="1"/>
</dbReference>
<dbReference type="RefSeq" id="WP_209492015.1">
    <property type="nucleotide sequence ID" value="NZ_JAGGLC010000004.1"/>
</dbReference>
<evidence type="ECO:0000259" key="3">
    <source>
        <dbReference type="Pfam" id="PF24217"/>
    </source>
</evidence>
<proteinExistence type="predicted"/>
<feature type="domain" description="Transcription regulator TrmB N-terminal" evidence="2">
    <location>
        <begin position="4"/>
        <end position="72"/>
    </location>
</feature>
<gene>
    <name evidence="4" type="ORF">J2753_002152</name>
</gene>
<dbReference type="AlphaFoldDB" id="A0A8T4GX04"/>
<dbReference type="Proteomes" id="UP000823736">
    <property type="component" value="Unassembled WGS sequence"/>
</dbReference>
<keyword evidence="1" id="KW-0175">Coiled coil</keyword>
<dbReference type="InterPro" id="IPR051797">
    <property type="entry name" value="TrmB-like"/>
</dbReference>
<protein>
    <submittedName>
        <fullName evidence="4">Sugar-specific transcriptional regulator TrmB</fullName>
    </submittedName>
</protein>
<name>A0A8T4GX04_9EURY</name>
<dbReference type="Pfam" id="PF01978">
    <property type="entry name" value="TrmB"/>
    <property type="match status" value="1"/>
</dbReference>
<evidence type="ECO:0000313" key="5">
    <source>
        <dbReference type="Proteomes" id="UP000823736"/>
    </source>
</evidence>
<reference evidence="4" key="1">
    <citation type="submission" date="2021-03" db="EMBL/GenBank/DDBJ databases">
        <title>Genomic Encyclopedia of Type Strains, Phase IV (KMG-IV): sequencing the most valuable type-strain genomes for metagenomic binning, comparative biology and taxonomic classification.</title>
        <authorList>
            <person name="Goeker M."/>
        </authorList>
    </citation>
    <scope>NUCLEOTIDE SEQUENCE</scope>
    <source>
        <strain evidence="4">DSM 26232</strain>
    </source>
</reference>
<accession>A0A8T4GX04</accession>
<dbReference type="InterPro" id="IPR036390">
    <property type="entry name" value="WH_DNA-bd_sf"/>
</dbReference>
<sequence length="269" mass="29640">MANLRDLGLSEYEARAYRALLDDSPSTAKELSRSSDVPMGRVYDVLKDLEQRGLVRSQAASRPKKYVAVEPEAALDRLLEAKRDELAEQESQYESAVNELEADLEAGVPTEEGFWTAVVGPEESADLLIERLDTADERVIAVAGGPTPQFDVGEYGDEVAAAFQRALERGAEVSVLLGPDLISTLPATVLERYESELADHPGFEVRTTDRVTGSFHLIDGVEACIEVPNPLTPREPFAMLDLKDREFSADVRETFDPRWDEAELLTAGE</sequence>
<dbReference type="InterPro" id="IPR036388">
    <property type="entry name" value="WH-like_DNA-bd_sf"/>
</dbReference>
<dbReference type="InterPro" id="IPR055859">
    <property type="entry name" value="DUF7436"/>
</dbReference>
<feature type="domain" description="DUF7436" evidence="3">
    <location>
        <begin position="109"/>
        <end position="264"/>
    </location>
</feature>
<dbReference type="OrthoDB" id="202962at2157"/>
<dbReference type="InterPro" id="IPR002831">
    <property type="entry name" value="Tscrpt_reg_TrmB_N"/>
</dbReference>
<dbReference type="PANTHER" id="PTHR34293">
    <property type="entry name" value="HTH-TYPE TRANSCRIPTIONAL REGULATOR TRMBL2"/>
    <property type="match status" value="1"/>
</dbReference>
<evidence type="ECO:0000313" key="4">
    <source>
        <dbReference type="EMBL" id="MBP1987651.1"/>
    </source>
</evidence>
<feature type="coiled-coil region" evidence="1">
    <location>
        <begin position="72"/>
        <end position="106"/>
    </location>
</feature>
<dbReference type="Gene3D" id="1.10.10.10">
    <property type="entry name" value="Winged helix-like DNA-binding domain superfamily/Winged helix DNA-binding domain"/>
    <property type="match status" value="1"/>
</dbReference>
<dbReference type="EMBL" id="JAGGLC010000004">
    <property type="protein sequence ID" value="MBP1987651.1"/>
    <property type="molecule type" value="Genomic_DNA"/>
</dbReference>
<keyword evidence="5" id="KW-1185">Reference proteome</keyword>
<dbReference type="SUPFAM" id="SSF46785">
    <property type="entry name" value="Winged helix' DNA-binding domain"/>
    <property type="match status" value="1"/>
</dbReference>
<evidence type="ECO:0000256" key="1">
    <source>
        <dbReference type="SAM" id="Coils"/>
    </source>
</evidence>